<keyword evidence="6" id="KW-1185">Reference proteome</keyword>
<sequence length="2708" mass="299928">MLYLLNKDVRTVRWNGEPLHEATSAIVKETMNGDFTLTVKYPISDSGIYQLIQEDMLIKAPTPVLGAQLFRIKKPVEHNDHLEITAYHISDDVMQRSITQMSVTSQSCGMALSRMVQNTKTALGDFSFNSDIQDRRTFNTTETETLYSILLDGKHSIVGTWEGELVRDNFAMTVKKSRGENRGVVITTHKNLKNYQRTKNSQNVVTRIHAKSTFKPEGAEKETTIRVTVDSPLINSYPYINEKEYENNNAKTVEELQKWAQSKFSNEGIDKVSDAIKIEAYELDGQVVHMGDTVNLKSWKHNVDAFKKAIAYEFDALKEEYISLTFDDKAGIGGSRASGGLSSVADAILGVTESAQEIALEKALQNADLDFDHKAGLLRQEISDDIELAKARAEEVKRELSDTINQRFNSFDNGPLKETKRKAEEALRNAGASTLLAQEAKRIGLDSVARLEAFKSQTTSAQTALSGDLDALKRTIANDIRPKQAQAEAEIAKQAEALSRTKNELAGASTLLAQEAKRIELDSVARLEAFKSQTTSAQTALSGDLDALKRTIANDIRPKQAQAETEIAKQVEALSRTKNELAGVKSAQATYEETTTRRLSELTNLANGKASKSELTQTAEELASRIASVQASGRNLFLNSLFKQDIPKTGIWTTSTYTATIDSESKYLGHKALKIIGLNPSGRDGGNPKVTYPALGQFGKVIPGSTTNQDVTISFYAKANKNGIMLRSRLGNIGYKTGNVTLSTEIKRYVVHIPKGWTNESKQTTNEWLFNFNQEGTVWIWMPKFEISDVDTSYSEAPEDVESQISTVESTFKQRADSLDAGVNRLTEGLRTKVDISALNVTAENIRQSVKSLETDTQNKLNQKLSQAEFEVRAGSIRQEILNATKDKASKSELTQTAEELASKIASVQVGGRNYIRGTKRMMLARGLWASGTFRPSGAGTAKTIDVSDSPATGFDKAIRLTSSNARDQIGIAQDGFHISQGTYTMSCWVKGRRGQKVKLQTYWQVNDNSGISPIFTLKDENWTKLSFTSARNRAGVASIGYVYLVNAEVGEYLDVLAPQLEDGSLATSSKEAPEDIEGQISTVESTFKQRANSLDAGVRSLTEGLRTKVDISSLNVTAENIRQSVKRLETDTQNKLNQKLSQAEFEVRAGSIRQEILNATKDKASKSELTQTAKELSSKIASVQASGRNLFLNSLFKQDISKTGIWTTSTYTAAIDSESKYLGYNALKIIGLNPSGRDGGNPKVTYPALGQFGKVIPGSTTNQDVTISFYAKANKNGIMLRSRLGNIGYKTGNVTLSTEIKRYVVHIPKGWTNESKQTTNEWLFNFNQEGTVWIWMPKFEISDVDTSYSEAPEDIEGQISTVESTFKQRANSLEAGVNRLTEGLRTKVDISALNVTAENIRQSVKSLETDTQNKLNQKLSQAEFEVRAGSIRQEILNATKDKASKSELTQTAEELSSKIASVQVGGINLLRNTASLLIGDRSKGCWMSASGGNGRAISVEVLDPPKKMIKNMIRVIENTNGGNKDLTQLVRLRIGEKYTISCYARIASDSPNANVNLLFRSWANNTDLNRKFQKSISHKNWQKYSFTFTADAIENSIQFGQSGAGIIEICAPKIESGTLATDYSEAPEDIEGQISTVESTFKQRANSLDAGVSRLTEGLRTKVDISALNVTAENIRQSVKSLETDTQNKLNQKLSQAEFEVRAGSIRQEILNATKDKADKTLVVSEAGKLREEFSKMKVGGRNLWIKSKTVGAVIEKLPENHVTGQKECYRLENNSTLTFNLEPDFSSRLYQKVTFSAWIKYENVVQGRNFWNVFNCFKHYLFRKNSETGVQSGPDYATLGMYKGSADWKYITFTYDYSEKTNFDQLKTSLRFNLEGATSGTAWVTGIKVEIGSVATDWNPAPEDADGLITEAKATFERTAQGLRTDLSAIQEYVNKDGQRQEALRRYTREESARQATAVRELVNRDFVGKATYQEDVNGINQRIEAVKTSANKDIASQIASYRQSVDGKFTDISSQITTYKQDVGGQISGLSNRLTSSEQGTTTQISNISNRINSNKQGTDNQISNLKTQVATNKDNAERQMGRISDQVSANKANADRQFANVINQLARKVETTDFQRVKETSKLYERILGNTENGIADKVARMALTNQLFQVEVGKYSVSGPNLIKNSDFKNATNEWGSTQNLGRLVKHSFYHNGQKDLMRLSNATKNENFLYSHRFNLERNTDYVLNFRGFNNSALASYDVYILGRRAGESDGFTIVKKVVSSKKLSTSRCEDVSVTFNSGEMDNAYIRFDNNGSSSGTADLYITEVDLYKGYKPRTWQPHPEDAVADANKKLEATQTKMTQLAGSWVVENINSAGDIISGINLGANGHNRLVGKLTHITGETLIDRAVIKSAMVDKLKTANFEAGSVTTTILEAEAVTAEKLKVDDALIRKLTAKDAFIDRLTSKRIFSTKVESVISSSTFLEAYQGRIGGFTLGQFDQGGGRWISGVNQFSVGMGNGAGHGVRTAFWANWGNNWNYAGPKAWNVNTDGKMYCRNEVGFYDQVDFSNSSRANFYGNTTFSRSPVFSNGIELGSKDVLGDGWNPKGGRNAVVWWNQVGSGSLKYWMEQKSDRRLKENITDTAVKALDKINRLRMVAFDFIENKKHEEIGLIAQEAETIVPRIVSRDPENPDGYLHIDYTALVPYLIKAIQELNQKIEKMEKTIA</sequence>
<evidence type="ECO:0000313" key="5">
    <source>
        <dbReference type="EMBL" id="APD22226.1"/>
    </source>
</evidence>
<proteinExistence type="predicted"/>
<dbReference type="GO" id="GO:0098015">
    <property type="term" value="C:virus tail"/>
    <property type="evidence" value="ECO:0007669"/>
    <property type="project" value="UniProtKB-KW"/>
</dbReference>
<reference evidence="5 6" key="1">
    <citation type="journal article" date="2017" name="Sci. Rep.">
        <title>Pneumococcal prophages are diverse, but not without structure or history.</title>
        <authorList>
            <person name="Brueggemann A.B."/>
            <person name="Harrold C.L."/>
            <person name="Rezaei Javan R."/>
            <person name="van Tonder A.J."/>
            <person name="McDonnell A.J."/>
            <person name="Edwards B.A."/>
        </authorList>
    </citation>
    <scope>NUCLEOTIDE SEQUENCE [LARGE SCALE GENOMIC DNA]</scope>
</reference>
<gene>
    <name evidence="5" type="ORF">IPP20_00050</name>
</gene>
<dbReference type="Gene3D" id="2.60.120.260">
    <property type="entry name" value="Galactose-binding domain-like"/>
    <property type="match status" value="4"/>
</dbReference>
<dbReference type="NCBIfam" id="TIGR01665">
    <property type="entry name" value="put_anti_recept"/>
    <property type="match status" value="1"/>
</dbReference>
<dbReference type="PROSITE" id="PS51688">
    <property type="entry name" value="ICA"/>
    <property type="match status" value="1"/>
</dbReference>
<accession>A0A1S5S9I2</accession>
<comment type="subcellular location">
    <subcellularLocation>
        <location evidence="1">Virion</location>
    </subcellularLocation>
</comment>
<feature type="domain" description="Peptidase S74" evidence="4">
    <location>
        <begin position="2614"/>
        <end position="2707"/>
    </location>
</feature>
<keyword evidence="3" id="KW-0175">Coiled coil</keyword>
<evidence type="ECO:0000256" key="3">
    <source>
        <dbReference type="SAM" id="Coils"/>
    </source>
</evidence>
<dbReference type="PANTHER" id="PTHR34491:SF164">
    <property type="entry name" value="HOLOCENTRIC CHROMOSOME BINDING PROTEIN-RELATED"/>
    <property type="match status" value="1"/>
</dbReference>
<dbReference type="Pfam" id="PF13884">
    <property type="entry name" value="Peptidase_S74"/>
    <property type="match status" value="1"/>
</dbReference>
<keyword evidence="2" id="KW-1227">Viral tail protein</keyword>
<dbReference type="Proteomes" id="UP000222160">
    <property type="component" value="Segment"/>
</dbReference>
<evidence type="ECO:0000256" key="2">
    <source>
        <dbReference type="ARBA" id="ARBA00022732"/>
    </source>
</evidence>
<dbReference type="InterPro" id="IPR030392">
    <property type="entry name" value="S74_ICA"/>
</dbReference>
<protein>
    <submittedName>
        <fullName evidence="5">PblB</fullName>
    </submittedName>
</protein>
<dbReference type="EMBL" id="KY065461">
    <property type="protein sequence ID" value="APD22226.1"/>
    <property type="molecule type" value="Genomic_DNA"/>
</dbReference>
<keyword evidence="2" id="KW-0946">Virion</keyword>
<name>A0A1S5S9I2_9CAUD</name>
<dbReference type="InterPro" id="IPR007119">
    <property type="entry name" value="Phage_tail_spike_N"/>
</dbReference>
<evidence type="ECO:0000256" key="1">
    <source>
        <dbReference type="ARBA" id="ARBA00004328"/>
    </source>
</evidence>
<feature type="coiled-coil region" evidence="3">
    <location>
        <begin position="1112"/>
        <end position="1139"/>
    </location>
</feature>
<feature type="coiled-coil region" evidence="3">
    <location>
        <begin position="379"/>
        <end position="406"/>
    </location>
</feature>
<evidence type="ECO:0000313" key="6">
    <source>
        <dbReference type="Proteomes" id="UP000222160"/>
    </source>
</evidence>
<organism evidence="5 6">
    <name type="scientific">Streptococcus phage IPP20</name>
    <dbReference type="NCBI Taxonomy" id="1916160"/>
    <lineage>
        <taxon>Viruses</taxon>
        <taxon>Duplodnaviria</taxon>
        <taxon>Heunggongvirae</taxon>
        <taxon>Uroviricota</taxon>
        <taxon>Caudoviricetes</taxon>
        <taxon>Mcshanvirinae</taxon>
        <taxon>Medawarvirus</taxon>
        <taxon>Medawarvirus IPP20</taxon>
    </lineage>
</organism>
<dbReference type="PANTHER" id="PTHR34491">
    <property type="entry name" value="A-TYPE INCLUSION PROTEIN, PUTATIVE-RELATED"/>
    <property type="match status" value="1"/>
</dbReference>
<dbReference type="InterPro" id="IPR008979">
    <property type="entry name" value="Galactose-bd-like_sf"/>
</dbReference>
<evidence type="ECO:0000259" key="4">
    <source>
        <dbReference type="PROSITE" id="PS51688"/>
    </source>
</evidence>
<dbReference type="SUPFAM" id="SSF49785">
    <property type="entry name" value="Galactose-binding domain-like"/>
    <property type="match status" value="1"/>
</dbReference>